<sequence length="153" mass="16562">MNMVWLNVVQLGLVGLLAGEEFIVRYGVQPALHRLPDPAHVAARIALVKRLKVVVPSLMLPALIASVALTVTAGGTTGVAWRIAGSAAFLVFLCFSLFGTVPINITVNDWDPEHPPHDWARVAHRWETIDTYRSAAAIASFILFAISLALQAK</sequence>
<dbReference type="KEGG" id="huw:FPZ11_04720"/>
<dbReference type="Proteomes" id="UP000320216">
    <property type="component" value="Chromosome"/>
</dbReference>
<keyword evidence="1" id="KW-0472">Membrane</keyword>
<accession>A0A5B8M2L7</accession>
<feature type="transmembrane region" description="Helical" evidence="1">
    <location>
        <begin position="131"/>
        <end position="150"/>
    </location>
</feature>
<keyword evidence="1" id="KW-1133">Transmembrane helix</keyword>
<dbReference type="EMBL" id="CP042305">
    <property type="protein sequence ID" value="QDZ14169.1"/>
    <property type="molecule type" value="Genomic_DNA"/>
</dbReference>
<protein>
    <submittedName>
        <fullName evidence="2">DUF1772 domain-containing protein</fullName>
    </submittedName>
</protein>
<evidence type="ECO:0000313" key="2">
    <source>
        <dbReference type="EMBL" id="QDZ14169.1"/>
    </source>
</evidence>
<organism evidence="2 3">
    <name type="scientific">Humibacter ginsenosidimutans</name>
    <dbReference type="NCBI Taxonomy" id="2599293"/>
    <lineage>
        <taxon>Bacteria</taxon>
        <taxon>Bacillati</taxon>
        <taxon>Actinomycetota</taxon>
        <taxon>Actinomycetes</taxon>
        <taxon>Micrococcales</taxon>
        <taxon>Microbacteriaceae</taxon>
        <taxon>Humibacter</taxon>
    </lineage>
</organism>
<dbReference type="InterPro" id="IPR013901">
    <property type="entry name" value="Anthrone_oxy"/>
</dbReference>
<dbReference type="RefSeq" id="WP_146318811.1">
    <property type="nucleotide sequence ID" value="NZ_CP042305.1"/>
</dbReference>
<evidence type="ECO:0000256" key="1">
    <source>
        <dbReference type="SAM" id="Phobius"/>
    </source>
</evidence>
<keyword evidence="3" id="KW-1185">Reference proteome</keyword>
<dbReference type="AlphaFoldDB" id="A0A5B8M2L7"/>
<keyword evidence="1" id="KW-0812">Transmembrane</keyword>
<dbReference type="Pfam" id="PF08592">
    <property type="entry name" value="Anthrone_oxy"/>
    <property type="match status" value="1"/>
</dbReference>
<reference evidence="2 3" key="1">
    <citation type="submission" date="2019-07" db="EMBL/GenBank/DDBJ databases">
        <title>Full genome sequence of Humibacter sp. WJ7-1.</title>
        <authorList>
            <person name="Im W.-T."/>
        </authorList>
    </citation>
    <scope>NUCLEOTIDE SEQUENCE [LARGE SCALE GENOMIC DNA]</scope>
    <source>
        <strain evidence="2 3">WJ7-1</strain>
    </source>
</reference>
<gene>
    <name evidence="2" type="ORF">FPZ11_04720</name>
</gene>
<dbReference type="OrthoDB" id="4412667at2"/>
<name>A0A5B8M2L7_9MICO</name>
<proteinExistence type="predicted"/>
<feature type="transmembrane region" description="Helical" evidence="1">
    <location>
        <begin position="88"/>
        <end position="107"/>
    </location>
</feature>
<feature type="transmembrane region" description="Helical" evidence="1">
    <location>
        <begin position="58"/>
        <end position="81"/>
    </location>
</feature>
<evidence type="ECO:0000313" key="3">
    <source>
        <dbReference type="Proteomes" id="UP000320216"/>
    </source>
</evidence>